<organism evidence="1 2">
    <name type="scientific">Polyangium jinanense</name>
    <dbReference type="NCBI Taxonomy" id="2829994"/>
    <lineage>
        <taxon>Bacteria</taxon>
        <taxon>Pseudomonadati</taxon>
        <taxon>Myxococcota</taxon>
        <taxon>Polyangia</taxon>
        <taxon>Polyangiales</taxon>
        <taxon>Polyangiaceae</taxon>
        <taxon>Polyangium</taxon>
    </lineage>
</organism>
<dbReference type="EMBL" id="JAGTJJ010000056">
    <property type="protein sequence ID" value="MDC3987663.1"/>
    <property type="molecule type" value="Genomic_DNA"/>
</dbReference>
<dbReference type="Proteomes" id="UP001151081">
    <property type="component" value="Unassembled WGS sequence"/>
</dbReference>
<sequence length="223" mass="23709">MGEIVRRDAAAGNILGDAKDTLTNARARGGRWQELAEQRLGASLALVANVEAKHKAAEEVHAPLAAQIDARNLSADAALGKNYDIIWNEVGRPASDAALSVLFPDGTAYYAEGDTDGQPDRMEILVELLQAGIHPKLSKATAASAAAEIQAEGEALRVAVEAARKPAAQVKILGRVRTALAKVVHADLANLKRLYKIEGYSEVEIHTVIPDRPSKPKKSGPTE</sequence>
<gene>
    <name evidence="1" type="ORF">KEG57_44775</name>
</gene>
<dbReference type="AlphaFoldDB" id="A0A9X3XFC1"/>
<protein>
    <submittedName>
        <fullName evidence="1">Uncharacterized protein</fullName>
    </submittedName>
</protein>
<proteinExistence type="predicted"/>
<accession>A0A9X3XFC1</accession>
<keyword evidence="2" id="KW-1185">Reference proteome</keyword>
<evidence type="ECO:0000313" key="2">
    <source>
        <dbReference type="Proteomes" id="UP001151081"/>
    </source>
</evidence>
<name>A0A9X3XFC1_9BACT</name>
<evidence type="ECO:0000313" key="1">
    <source>
        <dbReference type="EMBL" id="MDC3987663.1"/>
    </source>
</evidence>
<comment type="caution">
    <text evidence="1">The sequence shown here is derived from an EMBL/GenBank/DDBJ whole genome shotgun (WGS) entry which is preliminary data.</text>
</comment>
<dbReference type="RefSeq" id="WP_272424861.1">
    <property type="nucleotide sequence ID" value="NZ_JAGTJJ010000056.1"/>
</dbReference>
<reference evidence="1 2" key="1">
    <citation type="submission" date="2021-04" db="EMBL/GenBank/DDBJ databases">
        <title>Genome analysis of Polyangium sp.</title>
        <authorList>
            <person name="Li Y."/>
            <person name="Wang J."/>
        </authorList>
    </citation>
    <scope>NUCLEOTIDE SEQUENCE [LARGE SCALE GENOMIC DNA]</scope>
    <source>
        <strain evidence="1 2">SDU14</strain>
    </source>
</reference>